<evidence type="ECO:0000259" key="1">
    <source>
        <dbReference type="SMART" id="SM01126"/>
    </source>
</evidence>
<evidence type="ECO:0000313" key="2">
    <source>
        <dbReference type="EMBL" id="RIY34219.1"/>
    </source>
</evidence>
<feature type="domain" description="ISXO2-like transposase" evidence="1">
    <location>
        <begin position="2"/>
        <end position="138"/>
    </location>
</feature>
<dbReference type="Proteomes" id="UP000266258">
    <property type="component" value="Unassembled WGS sequence"/>
</dbReference>
<name>A0A3A1YAG6_9GAMM</name>
<protein>
    <recommendedName>
        <fullName evidence="1">ISXO2-like transposase domain-containing protein</fullName>
    </recommendedName>
</protein>
<dbReference type="EMBL" id="NRJH01000001">
    <property type="protein sequence ID" value="RIY34219.1"/>
    <property type="molecule type" value="Genomic_DNA"/>
</dbReference>
<evidence type="ECO:0000313" key="3">
    <source>
        <dbReference type="Proteomes" id="UP000266258"/>
    </source>
</evidence>
<comment type="caution">
    <text evidence="2">The sequence shown here is derived from an EMBL/GenBank/DDBJ whole genome shotgun (WGS) entry which is preliminary data.</text>
</comment>
<reference evidence="2 3" key="1">
    <citation type="submission" date="2017-08" db="EMBL/GenBank/DDBJ databases">
        <title>Reclassification of Bisgaard taxon 37 and 44.</title>
        <authorList>
            <person name="Christensen H."/>
        </authorList>
    </citation>
    <scope>NUCLEOTIDE SEQUENCE [LARGE SCALE GENOMIC DNA]</scope>
    <source>
        <strain evidence="2 3">B96_4</strain>
    </source>
</reference>
<dbReference type="SMART" id="SM01126">
    <property type="entry name" value="DDE_Tnp_IS1595"/>
    <property type="match status" value="1"/>
</dbReference>
<dbReference type="Pfam" id="PF12762">
    <property type="entry name" value="DDE_Tnp_IS1595"/>
    <property type="match status" value="1"/>
</dbReference>
<dbReference type="AlphaFoldDB" id="A0A3A1YAG6"/>
<gene>
    <name evidence="2" type="ORF">CJP74_00075</name>
</gene>
<organism evidence="2 3">
    <name type="scientific">Psittacicella melopsittaci</name>
    <dbReference type="NCBI Taxonomy" id="2028576"/>
    <lineage>
        <taxon>Bacteria</taxon>
        <taxon>Pseudomonadati</taxon>
        <taxon>Pseudomonadota</taxon>
        <taxon>Gammaproteobacteria</taxon>
        <taxon>Pasteurellales</taxon>
        <taxon>Psittacicellaceae</taxon>
        <taxon>Psittacicella</taxon>
    </lineage>
</organism>
<proteinExistence type="predicted"/>
<keyword evidence="3" id="KW-1185">Reference proteome</keyword>
<dbReference type="RefSeq" id="WP_119496238.1">
    <property type="nucleotide sequence ID" value="NZ_NRJH01000001.1"/>
</dbReference>
<dbReference type="InterPro" id="IPR024445">
    <property type="entry name" value="Tnp_ISXO2-like"/>
</dbReference>
<dbReference type="OrthoDB" id="5365332at2"/>
<sequence>MGIDGTYVHTAPRKTNKKSDRIDYRLKENQNHHKRCVIVACEHYTPVEKSVHKKGAKHTQVLMTYAETANVVKKFIQEQTKINTDENCAYEVLMPFNKLCTVIHKEKYCIFSIENNEYTPSQKNFDSIRKQLNKFHKDGIITRIQIDFKTVYWQWKN</sequence>
<accession>A0A3A1YAG6</accession>